<gene>
    <name evidence="2" type="ORF">AEA09_18990</name>
</gene>
<sequence length="518" mass="59885">MAIFAFSEQKKDKLALIFDIILHEGLLTYNPKSSKAELPLQLQAKERDKRHKKGAVFAVRDKSNFTESGVKGYIITSKETLIDQANKISHFTPNVFRRFQYVNQERRYIKGFEEANLQQINTFVVDIDTKSYSTNEILLACIDESIGEPTLILESDRGYQVYFALTKPMFISNKNKFRSLRVAKRISENLKRSLAGVEADMYCNDFGFFRTPNHQNVQWFNELATYDPATLIAWSQRQDADRGRELYVVPQKTASPSLLNADWFYQLIQTTDVKGEKGQIGRNNLLFTLALVCYQEGRNQAYAYDLLDEYNSKLRAPLKPQDLHTILESAYSGRYHGPKKEYVEQLLALYASSEMDMPISFGQSVWYKHKKAREDRERSHFEEWEEDISKWITAEKQVSEPFIWRTQKELCNEIGIASSSLNKLLKQSKKLLKTTSGKGRNAKTGWTTVKLYIAYIIWLKKDAGTRFAEAIRTMIDEHLALLEPVAGYTKLVNYVQKMRQEQPVTEQLTMTETMMSTG</sequence>
<dbReference type="RefSeq" id="WP_053585530.1">
    <property type="nucleotide sequence ID" value="NZ_LGRV01000008.1"/>
</dbReference>
<evidence type="ECO:0000313" key="2">
    <source>
        <dbReference type="EMBL" id="KOS66299.1"/>
    </source>
</evidence>
<dbReference type="SMART" id="SM00942">
    <property type="entry name" value="PriCT_1"/>
    <property type="match status" value="1"/>
</dbReference>
<organism evidence="2 3">
    <name type="scientific">Lysinibacillus contaminans</name>
    <dbReference type="NCBI Taxonomy" id="1293441"/>
    <lineage>
        <taxon>Bacteria</taxon>
        <taxon>Bacillati</taxon>
        <taxon>Bacillota</taxon>
        <taxon>Bacilli</taxon>
        <taxon>Bacillales</taxon>
        <taxon>Bacillaceae</taxon>
        <taxon>Lysinibacillus</taxon>
    </lineage>
</organism>
<accession>A0ABR5JX83</accession>
<comment type="caution">
    <text evidence="2">The sequence shown here is derived from an EMBL/GenBank/DDBJ whole genome shotgun (WGS) entry which is preliminary data.</text>
</comment>
<name>A0ABR5JX83_9BACI</name>
<proteinExistence type="predicted"/>
<evidence type="ECO:0000313" key="3">
    <source>
        <dbReference type="Proteomes" id="UP000050668"/>
    </source>
</evidence>
<dbReference type="EMBL" id="LGRV01000008">
    <property type="protein sequence ID" value="KOS66299.1"/>
    <property type="molecule type" value="Genomic_DNA"/>
</dbReference>
<reference evidence="3" key="1">
    <citation type="submission" date="2015-07" db="EMBL/GenBank/DDBJ databases">
        <title>Fjat-14205 dsm 2895.</title>
        <authorList>
            <person name="Liu B."/>
            <person name="Wang J."/>
            <person name="Zhu Y."/>
            <person name="Liu G."/>
            <person name="Chen Q."/>
            <person name="Chen Z."/>
            <person name="Lan J."/>
            <person name="Che J."/>
            <person name="Ge C."/>
            <person name="Shi H."/>
            <person name="Pan Z."/>
            <person name="Liu X."/>
        </authorList>
    </citation>
    <scope>NUCLEOTIDE SEQUENCE [LARGE SCALE GENOMIC DNA]</scope>
    <source>
        <strain evidence="3">DSM 25560</strain>
    </source>
</reference>
<keyword evidence="3" id="KW-1185">Reference proteome</keyword>
<evidence type="ECO:0000259" key="1">
    <source>
        <dbReference type="SMART" id="SM00942"/>
    </source>
</evidence>
<dbReference type="Proteomes" id="UP000050668">
    <property type="component" value="Unassembled WGS sequence"/>
</dbReference>
<feature type="domain" description="Primase C-terminal 1" evidence="1">
    <location>
        <begin position="271"/>
        <end position="334"/>
    </location>
</feature>
<dbReference type="InterPro" id="IPR014820">
    <property type="entry name" value="PriCT_1"/>
</dbReference>
<dbReference type="Pfam" id="PF08708">
    <property type="entry name" value="PriCT_1"/>
    <property type="match status" value="1"/>
</dbReference>
<protein>
    <recommendedName>
        <fullName evidence="1">Primase C-terminal 1 domain-containing protein</fullName>
    </recommendedName>
</protein>